<feature type="compositionally biased region" description="Pro residues" evidence="1">
    <location>
        <begin position="94"/>
        <end position="106"/>
    </location>
</feature>
<dbReference type="Proteomes" id="UP001432222">
    <property type="component" value="Chromosome"/>
</dbReference>
<dbReference type="EMBL" id="CP108110">
    <property type="protein sequence ID" value="WUQ82678.1"/>
    <property type="molecule type" value="Genomic_DNA"/>
</dbReference>
<reference evidence="3" key="1">
    <citation type="submission" date="2022-10" db="EMBL/GenBank/DDBJ databases">
        <title>The complete genomes of actinobacterial strains from the NBC collection.</title>
        <authorList>
            <person name="Joergensen T.S."/>
            <person name="Alvarez Arevalo M."/>
            <person name="Sterndorff E.B."/>
            <person name="Faurdal D."/>
            <person name="Vuksanovic O."/>
            <person name="Mourched A.-S."/>
            <person name="Charusanti P."/>
            <person name="Shaw S."/>
            <person name="Blin K."/>
            <person name="Weber T."/>
        </authorList>
    </citation>
    <scope>NUCLEOTIDE SEQUENCE</scope>
    <source>
        <strain evidence="3">NBC_00222</strain>
    </source>
</reference>
<sequence>MPTARRRRRLPDEVRTAVVRAVLCLAFTLVGIVVAALSSYADSWLMTPALMAMGLGVFGTMWCLLEILISRQVAAQRVRAPNSASPMGGSRTPAGPPQYRQPPQPRSQPQSQPRPRVPQPPPQAQPPYGQPPYAQPPQRPGTPPPHPGGPGPRQAGATTR</sequence>
<evidence type="ECO:0000313" key="3">
    <source>
        <dbReference type="EMBL" id="WUQ82678.1"/>
    </source>
</evidence>
<evidence type="ECO:0000256" key="2">
    <source>
        <dbReference type="SAM" id="Phobius"/>
    </source>
</evidence>
<feature type="region of interest" description="Disordered" evidence="1">
    <location>
        <begin position="76"/>
        <end position="160"/>
    </location>
</feature>
<feature type="transmembrane region" description="Helical" evidence="2">
    <location>
        <begin position="47"/>
        <end position="69"/>
    </location>
</feature>
<protein>
    <submittedName>
        <fullName evidence="3">Uncharacterized protein</fullName>
    </submittedName>
</protein>
<proteinExistence type="predicted"/>
<feature type="compositionally biased region" description="Pro residues" evidence="1">
    <location>
        <begin position="115"/>
        <end position="150"/>
    </location>
</feature>
<name>A0ABZ1TUN8_9ACTN</name>
<dbReference type="RefSeq" id="WP_328953730.1">
    <property type="nucleotide sequence ID" value="NZ_CP108110.1"/>
</dbReference>
<gene>
    <name evidence="3" type="ORF">OHA16_06600</name>
</gene>
<evidence type="ECO:0000313" key="4">
    <source>
        <dbReference type="Proteomes" id="UP001432222"/>
    </source>
</evidence>
<accession>A0ABZ1TUN8</accession>
<keyword evidence="4" id="KW-1185">Reference proteome</keyword>
<organism evidence="3 4">
    <name type="scientific">Kitasatospora purpeofusca</name>
    <dbReference type="NCBI Taxonomy" id="67352"/>
    <lineage>
        <taxon>Bacteria</taxon>
        <taxon>Bacillati</taxon>
        <taxon>Actinomycetota</taxon>
        <taxon>Actinomycetes</taxon>
        <taxon>Kitasatosporales</taxon>
        <taxon>Streptomycetaceae</taxon>
        <taxon>Kitasatospora</taxon>
    </lineage>
</organism>
<evidence type="ECO:0000256" key="1">
    <source>
        <dbReference type="SAM" id="MobiDB-lite"/>
    </source>
</evidence>
<feature type="transmembrane region" description="Helical" evidence="2">
    <location>
        <begin position="21"/>
        <end position="41"/>
    </location>
</feature>
<keyword evidence="2" id="KW-0472">Membrane</keyword>
<keyword evidence="2" id="KW-0812">Transmembrane</keyword>
<keyword evidence="2" id="KW-1133">Transmembrane helix</keyword>